<feature type="domain" description="HTH cro/C1-type" evidence="1">
    <location>
        <begin position="17"/>
        <end position="71"/>
    </location>
</feature>
<protein>
    <submittedName>
        <fullName evidence="2">Helix-turn-helix transcriptional regulator</fullName>
    </submittedName>
</protein>
<dbReference type="SMART" id="SM00530">
    <property type="entry name" value="HTH_XRE"/>
    <property type="match status" value="1"/>
</dbReference>
<evidence type="ECO:0000259" key="1">
    <source>
        <dbReference type="PROSITE" id="PS50943"/>
    </source>
</evidence>
<dbReference type="Gene3D" id="1.10.260.40">
    <property type="entry name" value="lambda repressor-like DNA-binding domains"/>
    <property type="match status" value="1"/>
</dbReference>
<dbReference type="CDD" id="cd00093">
    <property type="entry name" value="HTH_XRE"/>
    <property type="match status" value="1"/>
</dbReference>
<dbReference type="Pfam" id="PF19054">
    <property type="entry name" value="DUF5753"/>
    <property type="match status" value="1"/>
</dbReference>
<dbReference type="EMBL" id="BAAAPC010000009">
    <property type="protein sequence ID" value="GAA1996382.1"/>
    <property type="molecule type" value="Genomic_DNA"/>
</dbReference>
<dbReference type="Proteomes" id="UP001501585">
    <property type="component" value="Unassembled WGS sequence"/>
</dbReference>
<evidence type="ECO:0000313" key="2">
    <source>
        <dbReference type="EMBL" id="GAA1996382.1"/>
    </source>
</evidence>
<dbReference type="SUPFAM" id="SSF47413">
    <property type="entry name" value="lambda repressor-like DNA-binding domains"/>
    <property type="match status" value="1"/>
</dbReference>
<dbReference type="Pfam" id="PF13560">
    <property type="entry name" value="HTH_31"/>
    <property type="match status" value="1"/>
</dbReference>
<dbReference type="RefSeq" id="WP_344162230.1">
    <property type="nucleotide sequence ID" value="NZ_BAAAPC010000009.1"/>
</dbReference>
<keyword evidence="3" id="KW-1185">Reference proteome</keyword>
<organism evidence="2 3">
    <name type="scientific">Nocardiopsis rhodophaea</name>
    <dbReference type="NCBI Taxonomy" id="280238"/>
    <lineage>
        <taxon>Bacteria</taxon>
        <taxon>Bacillati</taxon>
        <taxon>Actinomycetota</taxon>
        <taxon>Actinomycetes</taxon>
        <taxon>Streptosporangiales</taxon>
        <taxon>Nocardiopsidaceae</taxon>
        <taxon>Nocardiopsis</taxon>
    </lineage>
</organism>
<evidence type="ECO:0000313" key="3">
    <source>
        <dbReference type="Proteomes" id="UP001501585"/>
    </source>
</evidence>
<dbReference type="InterPro" id="IPR001387">
    <property type="entry name" value="Cro/C1-type_HTH"/>
</dbReference>
<comment type="caution">
    <text evidence="2">The sequence shown here is derived from an EMBL/GenBank/DDBJ whole genome shotgun (WGS) entry which is preliminary data.</text>
</comment>
<dbReference type="InterPro" id="IPR043917">
    <property type="entry name" value="DUF5753"/>
</dbReference>
<gene>
    <name evidence="2" type="ORF">GCM10009799_23830</name>
</gene>
<accession>A0ABP5EI97</accession>
<reference evidence="3" key="1">
    <citation type="journal article" date="2019" name="Int. J. Syst. Evol. Microbiol.">
        <title>The Global Catalogue of Microorganisms (GCM) 10K type strain sequencing project: providing services to taxonomists for standard genome sequencing and annotation.</title>
        <authorList>
            <consortium name="The Broad Institute Genomics Platform"/>
            <consortium name="The Broad Institute Genome Sequencing Center for Infectious Disease"/>
            <person name="Wu L."/>
            <person name="Ma J."/>
        </authorList>
    </citation>
    <scope>NUCLEOTIDE SEQUENCE [LARGE SCALE GENOMIC DNA]</scope>
    <source>
        <strain evidence="3">JCM 15313</strain>
    </source>
</reference>
<sequence length="289" mass="32484">MGNARPTVARRQLGLTLRRLREQARRSQTQAGNAIGRTAAKISQVENGVAAMAVEDLTTLLDYFEVDEHERETVLSLGVEARRRSRRRTYTDNLPGSFQRLSDLEADAAEICSYEPGIIPGLAQSPDYLREVIRSCDGVWWESSEVEVEKRVAFRERQQRRVFAVSPPKRLAFVVGEDALHHEVGSPSVMRGQILHMLQLMEGHPHLTVQVVPKETKSNPLLGGGIIVLGFDVAPRIGCATVIFGPCTYYDSEEDTSSLMRAFRRSTEIALTVDESRYLLLRYLKESWA</sequence>
<dbReference type="PROSITE" id="PS50943">
    <property type="entry name" value="HTH_CROC1"/>
    <property type="match status" value="1"/>
</dbReference>
<proteinExistence type="predicted"/>
<name>A0ABP5EI97_9ACTN</name>
<dbReference type="InterPro" id="IPR010982">
    <property type="entry name" value="Lambda_DNA-bd_dom_sf"/>
</dbReference>